<evidence type="ECO:0000313" key="1">
    <source>
        <dbReference type="EMBL" id="CAI9296588.1"/>
    </source>
</evidence>
<accession>A0AA35ZPQ7</accession>
<sequence>MKGSKFSNTFEEAINLDDDDFLNIHSGESSVSVNKKNKWKDEIYEDIEADLDVNVRRSGRKKSKVIKKNEVLKETDNKKGMKKRKSKRNNLVENEDVVVEDDRSKELHKISCRMSPKSIYMAVKGMSYSQKEMVRRMGFGAFLDIKLDSVSSRLDYYLVEKFRAKTSTIKTNKGEILITKKTVEEMFGLPSEGLDYNQLVECDKTETIIEAWKSQYPRGRFNNGNYVKRIRQSDVADDMFKLNFLTLFRNTFAETEMSGASHINCLEKLARYEDIQNIDRCKYIVECLEKAKYKWRPNDANCYYTGPITLLLTDKVVLNGYNLRRSRPLITQIDSVDLEMLEEHGLRMGKFGTLEFRGDGEVDLVDVNGDEDKLGWNQLKCYIVGSVMIRKKTEEAIMKGLEDDPNDDVVKEWSIKVRQLFNEKTVELGDTSLPTNEVAMKTPGKVAVNSKQNNFVKGSSMICQVQSTGRNNEKTKVVDGFNSPFVLFLEYKGNTSLDSPVVLTPGLLNMSDEIVERSIRKKKEFYKDDIPSFDLRITQLNEKEKNEFDKEESKAVIRYTKKFVTEDKPKKITIKDSMESEMVHAIDFKNGKDVDEVVKDDENVVAEIIIAWGKDNGEIIWETIERHGMHLEAARTLAMRTKVHTNTYYMVNEDVEEELRYNKVRIMFVGMINDISDNP</sequence>
<evidence type="ECO:0000313" key="2">
    <source>
        <dbReference type="Proteomes" id="UP001177003"/>
    </source>
</evidence>
<keyword evidence="2" id="KW-1185">Reference proteome</keyword>
<dbReference type="PANTHER" id="PTHR34835:SF90">
    <property type="entry name" value="AMINOTRANSFERASE-LIKE PLANT MOBILE DOMAIN-CONTAINING PROTEIN"/>
    <property type="match status" value="1"/>
</dbReference>
<proteinExistence type="predicted"/>
<dbReference type="Proteomes" id="UP001177003">
    <property type="component" value="Chromosome 8"/>
</dbReference>
<dbReference type="PANTHER" id="PTHR34835">
    <property type="entry name" value="OS07G0283600 PROTEIN-RELATED"/>
    <property type="match status" value="1"/>
</dbReference>
<protein>
    <submittedName>
        <fullName evidence="1">Uncharacterized protein</fullName>
    </submittedName>
</protein>
<name>A0AA35ZPQ7_LACSI</name>
<dbReference type="EMBL" id="OX465084">
    <property type="protein sequence ID" value="CAI9296588.1"/>
    <property type="molecule type" value="Genomic_DNA"/>
</dbReference>
<dbReference type="AlphaFoldDB" id="A0AA35ZPQ7"/>
<organism evidence="1 2">
    <name type="scientific">Lactuca saligna</name>
    <name type="common">Willowleaf lettuce</name>
    <dbReference type="NCBI Taxonomy" id="75948"/>
    <lineage>
        <taxon>Eukaryota</taxon>
        <taxon>Viridiplantae</taxon>
        <taxon>Streptophyta</taxon>
        <taxon>Embryophyta</taxon>
        <taxon>Tracheophyta</taxon>
        <taxon>Spermatophyta</taxon>
        <taxon>Magnoliopsida</taxon>
        <taxon>eudicotyledons</taxon>
        <taxon>Gunneridae</taxon>
        <taxon>Pentapetalae</taxon>
        <taxon>asterids</taxon>
        <taxon>campanulids</taxon>
        <taxon>Asterales</taxon>
        <taxon>Asteraceae</taxon>
        <taxon>Cichorioideae</taxon>
        <taxon>Cichorieae</taxon>
        <taxon>Lactucinae</taxon>
        <taxon>Lactuca</taxon>
    </lineage>
</organism>
<gene>
    <name evidence="1" type="ORF">LSALG_LOCUS35443</name>
</gene>
<reference evidence="1" key="1">
    <citation type="submission" date="2023-04" db="EMBL/GenBank/DDBJ databases">
        <authorList>
            <person name="Vijverberg K."/>
            <person name="Xiong W."/>
            <person name="Schranz E."/>
        </authorList>
    </citation>
    <scope>NUCLEOTIDE SEQUENCE</scope>
</reference>